<gene>
    <name evidence="1" type="ORF">D5S18_26105</name>
</gene>
<keyword evidence="2" id="KW-1185">Reference proteome</keyword>
<comment type="caution">
    <text evidence="1">The sequence shown here is derived from an EMBL/GenBank/DDBJ whole genome shotgun (WGS) entry which is preliminary data.</text>
</comment>
<dbReference type="AlphaFoldDB" id="A0A3A4K0C1"/>
<protein>
    <submittedName>
        <fullName evidence="1">Uncharacterized protein</fullName>
    </submittedName>
</protein>
<proteinExistence type="predicted"/>
<dbReference type="EMBL" id="QZFU01000036">
    <property type="protein sequence ID" value="RJO70683.1"/>
    <property type="molecule type" value="Genomic_DNA"/>
</dbReference>
<dbReference type="RefSeq" id="WP_120043740.1">
    <property type="nucleotide sequence ID" value="NZ_QZFU01000036.1"/>
</dbReference>
<organism evidence="1 2">
    <name type="scientific">Nocardia panacis</name>
    <dbReference type="NCBI Taxonomy" id="2340916"/>
    <lineage>
        <taxon>Bacteria</taxon>
        <taxon>Bacillati</taxon>
        <taxon>Actinomycetota</taxon>
        <taxon>Actinomycetes</taxon>
        <taxon>Mycobacteriales</taxon>
        <taxon>Nocardiaceae</taxon>
        <taxon>Nocardia</taxon>
    </lineage>
</organism>
<name>A0A3A4K0C1_9NOCA</name>
<evidence type="ECO:0000313" key="2">
    <source>
        <dbReference type="Proteomes" id="UP000266677"/>
    </source>
</evidence>
<sequence>MAVNPFVKARYARALVAYHQADAAFKNAGTPKSGADYDRFEKARLEFLAAARAKAADESALRGPEVGGSAR</sequence>
<reference evidence="1 2" key="1">
    <citation type="submission" date="2018-09" db="EMBL/GenBank/DDBJ databases">
        <title>YIM PH21274 draft genome.</title>
        <authorList>
            <person name="Miao C."/>
        </authorList>
    </citation>
    <scope>NUCLEOTIDE SEQUENCE [LARGE SCALE GENOMIC DNA]</scope>
    <source>
        <strain evidence="1 2">YIM PH 21724</strain>
    </source>
</reference>
<evidence type="ECO:0000313" key="1">
    <source>
        <dbReference type="EMBL" id="RJO70683.1"/>
    </source>
</evidence>
<dbReference type="Proteomes" id="UP000266677">
    <property type="component" value="Unassembled WGS sequence"/>
</dbReference>
<accession>A0A3A4K0C1</accession>